<evidence type="ECO:0000313" key="1">
    <source>
        <dbReference type="EMBL" id="MCA9759805.1"/>
    </source>
</evidence>
<reference evidence="1" key="1">
    <citation type="submission" date="2020-04" db="EMBL/GenBank/DDBJ databases">
        <authorList>
            <person name="Zhang T."/>
        </authorList>
    </citation>
    <scope>NUCLEOTIDE SEQUENCE</scope>
    <source>
        <strain evidence="1">HKST-UBA02</strain>
    </source>
</reference>
<evidence type="ECO:0000313" key="2">
    <source>
        <dbReference type="Proteomes" id="UP000739538"/>
    </source>
</evidence>
<sequence>MRRIAHGVGFLILILGLLSFRTSIAHALGACCPPPCYECYVVSEEECEELGGGWNGEGTTCDPAP</sequence>
<organism evidence="1 2">
    <name type="scientific">Eiseniibacteriota bacterium</name>
    <dbReference type="NCBI Taxonomy" id="2212470"/>
    <lineage>
        <taxon>Bacteria</taxon>
        <taxon>Candidatus Eiseniibacteriota</taxon>
    </lineage>
</organism>
<dbReference type="Proteomes" id="UP000739538">
    <property type="component" value="Unassembled WGS sequence"/>
</dbReference>
<proteinExistence type="predicted"/>
<comment type="caution">
    <text evidence="1">The sequence shown here is derived from an EMBL/GenBank/DDBJ whole genome shotgun (WGS) entry which is preliminary data.</text>
</comment>
<dbReference type="EMBL" id="JAGQHS010000511">
    <property type="protein sequence ID" value="MCA9759805.1"/>
    <property type="molecule type" value="Genomic_DNA"/>
</dbReference>
<gene>
    <name evidence="1" type="ORF">KDA27_28670</name>
</gene>
<reference evidence="1" key="2">
    <citation type="journal article" date="2021" name="Microbiome">
        <title>Successional dynamics and alternative stable states in a saline activated sludge microbial community over 9 years.</title>
        <authorList>
            <person name="Wang Y."/>
            <person name="Ye J."/>
            <person name="Ju F."/>
            <person name="Liu L."/>
            <person name="Boyd J.A."/>
            <person name="Deng Y."/>
            <person name="Parks D.H."/>
            <person name="Jiang X."/>
            <person name="Yin X."/>
            <person name="Woodcroft B.J."/>
            <person name="Tyson G.W."/>
            <person name="Hugenholtz P."/>
            <person name="Polz M.F."/>
            <person name="Zhang T."/>
        </authorList>
    </citation>
    <scope>NUCLEOTIDE SEQUENCE</scope>
    <source>
        <strain evidence="1">HKST-UBA02</strain>
    </source>
</reference>
<name>A0A956NI16_UNCEI</name>
<protein>
    <submittedName>
        <fullName evidence="1">Uncharacterized protein</fullName>
    </submittedName>
</protein>
<dbReference type="AlphaFoldDB" id="A0A956NI16"/>
<accession>A0A956NI16</accession>